<dbReference type="AlphaFoldDB" id="A0A139IPJ2"/>
<protein>
    <submittedName>
        <fullName evidence="1">Uncharacterized protein</fullName>
    </submittedName>
</protein>
<reference evidence="1 2" key="1">
    <citation type="submission" date="2015-07" db="EMBL/GenBank/DDBJ databases">
        <title>Comparative genomics of the Sigatoka disease complex on banana suggests a link between parallel evolutionary changes in Pseudocercospora fijiensis and Pseudocercospora eumusae and increased virulence on the banana host.</title>
        <authorList>
            <person name="Chang T.-C."/>
            <person name="Salvucci A."/>
            <person name="Crous P.W."/>
            <person name="Stergiopoulos I."/>
        </authorList>
    </citation>
    <scope>NUCLEOTIDE SEQUENCE [LARGE SCALE GENOMIC DNA]</scope>
    <source>
        <strain evidence="1 2">CBS 116634</strain>
    </source>
</reference>
<organism evidence="1 2">
    <name type="scientific">Pseudocercospora musae</name>
    <dbReference type="NCBI Taxonomy" id="113226"/>
    <lineage>
        <taxon>Eukaryota</taxon>
        <taxon>Fungi</taxon>
        <taxon>Dikarya</taxon>
        <taxon>Ascomycota</taxon>
        <taxon>Pezizomycotina</taxon>
        <taxon>Dothideomycetes</taxon>
        <taxon>Dothideomycetidae</taxon>
        <taxon>Mycosphaerellales</taxon>
        <taxon>Mycosphaerellaceae</taxon>
        <taxon>Pseudocercospora</taxon>
    </lineage>
</organism>
<keyword evidence="2" id="KW-1185">Reference proteome</keyword>
<comment type="caution">
    <text evidence="1">The sequence shown here is derived from an EMBL/GenBank/DDBJ whole genome shotgun (WGS) entry which is preliminary data.</text>
</comment>
<name>A0A139IPJ2_9PEZI</name>
<dbReference type="Proteomes" id="UP000073492">
    <property type="component" value="Unassembled WGS sequence"/>
</dbReference>
<accession>A0A139IPJ2</accession>
<dbReference type="EMBL" id="LFZO01000036">
    <property type="protein sequence ID" value="KXT16466.1"/>
    <property type="molecule type" value="Genomic_DNA"/>
</dbReference>
<dbReference type="OrthoDB" id="5413827at2759"/>
<evidence type="ECO:0000313" key="1">
    <source>
        <dbReference type="EMBL" id="KXT16466.1"/>
    </source>
</evidence>
<proteinExistence type="predicted"/>
<gene>
    <name evidence="1" type="ORF">AC579_1786</name>
</gene>
<evidence type="ECO:0000313" key="2">
    <source>
        <dbReference type="Proteomes" id="UP000073492"/>
    </source>
</evidence>
<sequence length="134" mass="15540">MAETGRPSKKKPLSKAAQKYEPKHTLLSLPPEIRNVIWEYVVSPYEACEYKQPFQLMFYACNNLVFPLDNTETSQTKLLGFLLRMNPEVRLLAQEDATWRIWNESDDFDESYNSVASGKPNRNLLPADRISWVV</sequence>